<protein>
    <submittedName>
        <fullName evidence="1">Uncharacterized protein</fullName>
    </submittedName>
</protein>
<evidence type="ECO:0000313" key="1">
    <source>
        <dbReference type="EMBL" id="TWU67152.1"/>
    </source>
</evidence>
<organism evidence="1 2">
    <name type="scientific">Crateriforma conspicua</name>
    <dbReference type="NCBI Taxonomy" id="2527996"/>
    <lineage>
        <taxon>Bacteria</taxon>
        <taxon>Pseudomonadati</taxon>
        <taxon>Planctomycetota</taxon>
        <taxon>Planctomycetia</taxon>
        <taxon>Planctomycetales</taxon>
        <taxon>Planctomycetaceae</taxon>
        <taxon>Crateriforma</taxon>
    </lineage>
</organism>
<dbReference type="GO" id="GO:0006355">
    <property type="term" value="P:regulation of DNA-templated transcription"/>
    <property type="evidence" value="ECO:0007669"/>
    <property type="project" value="InterPro"/>
</dbReference>
<dbReference type="InterPro" id="IPR016032">
    <property type="entry name" value="Sig_transdc_resp-reg_C-effctor"/>
</dbReference>
<dbReference type="GO" id="GO:0003677">
    <property type="term" value="F:DNA binding"/>
    <property type="evidence" value="ECO:0007669"/>
    <property type="project" value="InterPro"/>
</dbReference>
<proteinExistence type="predicted"/>
<accession>A0A5C6FVM4</accession>
<dbReference type="OrthoDB" id="264244at2"/>
<dbReference type="AlphaFoldDB" id="A0A5C6FVM4"/>
<comment type="caution">
    <text evidence="1">The sequence shown here is derived from an EMBL/GenBank/DDBJ whole genome shotgun (WGS) entry which is preliminary data.</text>
</comment>
<name>A0A5C6FVM4_9PLAN</name>
<sequence length="239" mass="27460">MHDTHQGDQPDVWEYQTSLEEEKAEVISFILRWNARGQTEPLNLDRFESSIVLKNTQRMITCENAAFRRLTAAGQSSVGLATDSYMAANFAKLSRDSDSMLLDGVSNLELEHLWPVADGRTATMTTYKRRMHEIKDPRYSILVIGRVSSVMDRTESEYRRTLTEVRELLVQLDEVDRSICRGYARGDTTKEIASAVGRTTRAVELRRQKIMDLMGFDRPIEIVKMLVRLEENGLINEHF</sequence>
<dbReference type="RefSeq" id="WP_146413621.1">
    <property type="nucleotide sequence ID" value="NZ_SJPZ01000001.1"/>
</dbReference>
<dbReference type="Proteomes" id="UP000316476">
    <property type="component" value="Unassembled WGS sequence"/>
</dbReference>
<dbReference type="InterPro" id="IPR036388">
    <property type="entry name" value="WH-like_DNA-bd_sf"/>
</dbReference>
<dbReference type="Gene3D" id="1.10.10.10">
    <property type="entry name" value="Winged helix-like DNA-binding domain superfamily/Winged helix DNA-binding domain"/>
    <property type="match status" value="1"/>
</dbReference>
<gene>
    <name evidence="1" type="ORF">V7x_27250</name>
</gene>
<dbReference type="EMBL" id="SJPZ01000001">
    <property type="protein sequence ID" value="TWU67152.1"/>
    <property type="molecule type" value="Genomic_DNA"/>
</dbReference>
<dbReference type="SUPFAM" id="SSF46894">
    <property type="entry name" value="C-terminal effector domain of the bipartite response regulators"/>
    <property type="match status" value="1"/>
</dbReference>
<reference evidence="1 2" key="1">
    <citation type="submission" date="2019-02" db="EMBL/GenBank/DDBJ databases">
        <title>Deep-cultivation of Planctomycetes and their phenomic and genomic characterization uncovers novel biology.</title>
        <authorList>
            <person name="Wiegand S."/>
            <person name="Jogler M."/>
            <person name="Boedeker C."/>
            <person name="Pinto D."/>
            <person name="Vollmers J."/>
            <person name="Rivas-Marin E."/>
            <person name="Kohn T."/>
            <person name="Peeters S.H."/>
            <person name="Heuer A."/>
            <person name="Rast P."/>
            <person name="Oberbeckmann S."/>
            <person name="Bunk B."/>
            <person name="Jeske O."/>
            <person name="Meyerdierks A."/>
            <person name="Storesund J.E."/>
            <person name="Kallscheuer N."/>
            <person name="Luecker S."/>
            <person name="Lage O.M."/>
            <person name="Pohl T."/>
            <person name="Merkel B.J."/>
            <person name="Hornburger P."/>
            <person name="Mueller R.-W."/>
            <person name="Bruemmer F."/>
            <person name="Labrenz M."/>
            <person name="Spormann A.M."/>
            <person name="Op Den Camp H."/>
            <person name="Overmann J."/>
            <person name="Amann R."/>
            <person name="Jetten M.S.M."/>
            <person name="Mascher T."/>
            <person name="Medema M.H."/>
            <person name="Devos D.P."/>
            <person name="Kaster A.-K."/>
            <person name="Ovreas L."/>
            <person name="Rohde M."/>
            <person name="Galperin M.Y."/>
            <person name="Jogler C."/>
        </authorList>
    </citation>
    <scope>NUCLEOTIDE SEQUENCE [LARGE SCALE GENOMIC DNA]</scope>
    <source>
        <strain evidence="1 2">V7</strain>
    </source>
</reference>
<evidence type="ECO:0000313" key="2">
    <source>
        <dbReference type="Proteomes" id="UP000316476"/>
    </source>
</evidence>